<sequence>MQQVTGIAPSTTDEKLHDFFSFCGRITSIDRKDDSATITYEKPSAAKTALMLSGGALDGNNVHVEGNNLPHDEKEEGQYPKDTKEVPHIDQHDKPRAGIAAEYLASGYSLGDDIIRRLIDVDAQQGISKRFLSYMQHLDTTVGARALGPDQTLSGKLQATVQSATEQARAIDQQKGFSKIANNYYESALSSPLGQKVKLFYTTTSKQVKDIHDEARRITDQQKQSKTATSQEPSQTSGPSAVPDEKTQAAPTVL</sequence>
<keyword evidence="1" id="KW-0694">RNA-binding</keyword>
<dbReference type="PANTHER" id="PTHR32343:SF10">
    <property type="entry name" value="RNA-BINDING REGION RNP-1 DOMAIN-CONTAINING PROTEIN"/>
    <property type="match status" value="1"/>
</dbReference>
<feature type="compositionally biased region" description="Basic and acidic residues" evidence="2">
    <location>
        <begin position="70"/>
        <end position="89"/>
    </location>
</feature>
<dbReference type="InterPro" id="IPR035979">
    <property type="entry name" value="RBD_domain_sf"/>
</dbReference>
<dbReference type="AlphaFoldDB" id="A0A0C2XES8"/>
<dbReference type="SUPFAM" id="SSF54928">
    <property type="entry name" value="RNA-binding domain, RBD"/>
    <property type="match status" value="1"/>
</dbReference>
<evidence type="ECO:0000313" key="5">
    <source>
        <dbReference type="Proteomes" id="UP000054549"/>
    </source>
</evidence>
<dbReference type="GO" id="GO:0003723">
    <property type="term" value="F:RNA binding"/>
    <property type="evidence" value="ECO:0007669"/>
    <property type="project" value="UniProtKB-UniRule"/>
</dbReference>
<keyword evidence="5" id="KW-1185">Reference proteome</keyword>
<dbReference type="SMART" id="SM00360">
    <property type="entry name" value="RRM"/>
    <property type="match status" value="1"/>
</dbReference>
<dbReference type="EMBL" id="KN818230">
    <property type="protein sequence ID" value="KIL67921.1"/>
    <property type="molecule type" value="Genomic_DNA"/>
</dbReference>
<dbReference type="InterPro" id="IPR012677">
    <property type="entry name" value="Nucleotide-bd_a/b_plait_sf"/>
</dbReference>
<dbReference type="FunCoup" id="A0A0C2XES8">
    <property type="interactions" value="84"/>
</dbReference>
<dbReference type="PROSITE" id="PS50102">
    <property type="entry name" value="RRM"/>
    <property type="match status" value="1"/>
</dbReference>
<feature type="domain" description="RRM" evidence="3">
    <location>
        <begin position="1"/>
        <end position="76"/>
    </location>
</feature>
<gene>
    <name evidence="4" type="ORF">M378DRAFT_73193</name>
</gene>
<evidence type="ECO:0000313" key="4">
    <source>
        <dbReference type="EMBL" id="KIL67921.1"/>
    </source>
</evidence>
<dbReference type="PANTHER" id="PTHR32343">
    <property type="entry name" value="SERINE/ARGININE-RICH SPLICING FACTOR"/>
    <property type="match status" value="1"/>
</dbReference>
<feature type="region of interest" description="Disordered" evidence="2">
    <location>
        <begin position="68"/>
        <end position="89"/>
    </location>
</feature>
<accession>A0A0C2XES8</accession>
<dbReference type="STRING" id="946122.A0A0C2XES8"/>
<evidence type="ECO:0000259" key="3">
    <source>
        <dbReference type="PROSITE" id="PS50102"/>
    </source>
</evidence>
<proteinExistence type="predicted"/>
<dbReference type="Gene3D" id="3.30.70.330">
    <property type="match status" value="1"/>
</dbReference>
<feature type="compositionally biased region" description="Basic and acidic residues" evidence="2">
    <location>
        <begin position="211"/>
        <end position="220"/>
    </location>
</feature>
<reference evidence="4 5" key="1">
    <citation type="submission" date="2014-04" db="EMBL/GenBank/DDBJ databases">
        <title>Evolutionary Origins and Diversification of the Mycorrhizal Mutualists.</title>
        <authorList>
            <consortium name="DOE Joint Genome Institute"/>
            <consortium name="Mycorrhizal Genomics Consortium"/>
            <person name="Kohler A."/>
            <person name="Kuo A."/>
            <person name="Nagy L.G."/>
            <person name="Floudas D."/>
            <person name="Copeland A."/>
            <person name="Barry K.W."/>
            <person name="Cichocki N."/>
            <person name="Veneault-Fourrey C."/>
            <person name="LaButti K."/>
            <person name="Lindquist E.A."/>
            <person name="Lipzen A."/>
            <person name="Lundell T."/>
            <person name="Morin E."/>
            <person name="Murat C."/>
            <person name="Riley R."/>
            <person name="Ohm R."/>
            <person name="Sun H."/>
            <person name="Tunlid A."/>
            <person name="Henrissat B."/>
            <person name="Grigoriev I.V."/>
            <person name="Hibbett D.S."/>
            <person name="Martin F."/>
        </authorList>
    </citation>
    <scope>NUCLEOTIDE SEQUENCE [LARGE SCALE GENOMIC DNA]</scope>
    <source>
        <strain evidence="4 5">Koide BX008</strain>
    </source>
</reference>
<evidence type="ECO:0000256" key="1">
    <source>
        <dbReference type="PROSITE-ProRule" id="PRU00176"/>
    </source>
</evidence>
<name>A0A0C2XES8_AMAMK</name>
<evidence type="ECO:0000256" key="2">
    <source>
        <dbReference type="SAM" id="MobiDB-lite"/>
    </source>
</evidence>
<dbReference type="InParanoid" id="A0A0C2XES8"/>
<dbReference type="OrthoDB" id="7763451at2759"/>
<dbReference type="Pfam" id="PF00076">
    <property type="entry name" value="RRM_1"/>
    <property type="match status" value="1"/>
</dbReference>
<dbReference type="InterPro" id="IPR000504">
    <property type="entry name" value="RRM_dom"/>
</dbReference>
<protein>
    <recommendedName>
        <fullName evidence="3">RRM domain-containing protein</fullName>
    </recommendedName>
</protein>
<feature type="region of interest" description="Disordered" evidence="2">
    <location>
        <begin position="211"/>
        <end position="254"/>
    </location>
</feature>
<dbReference type="HOGENOM" id="CLU_074138_0_0_1"/>
<dbReference type="Proteomes" id="UP000054549">
    <property type="component" value="Unassembled WGS sequence"/>
</dbReference>
<organism evidence="4 5">
    <name type="scientific">Amanita muscaria (strain Koide BX008)</name>
    <dbReference type="NCBI Taxonomy" id="946122"/>
    <lineage>
        <taxon>Eukaryota</taxon>
        <taxon>Fungi</taxon>
        <taxon>Dikarya</taxon>
        <taxon>Basidiomycota</taxon>
        <taxon>Agaricomycotina</taxon>
        <taxon>Agaricomycetes</taxon>
        <taxon>Agaricomycetidae</taxon>
        <taxon>Agaricales</taxon>
        <taxon>Pluteineae</taxon>
        <taxon>Amanitaceae</taxon>
        <taxon>Amanita</taxon>
    </lineage>
</organism>
<feature type="compositionally biased region" description="Polar residues" evidence="2">
    <location>
        <begin position="221"/>
        <end position="239"/>
    </location>
</feature>